<dbReference type="Pfam" id="PF12796">
    <property type="entry name" value="Ank_2"/>
    <property type="match status" value="1"/>
</dbReference>
<feature type="repeat" description="ANK" evidence="1">
    <location>
        <begin position="47"/>
        <end position="79"/>
    </location>
</feature>
<keyword evidence="1" id="KW-0040">ANK repeat</keyword>
<organism evidence="2 3">
    <name type="scientific">Allacma fusca</name>
    <dbReference type="NCBI Taxonomy" id="39272"/>
    <lineage>
        <taxon>Eukaryota</taxon>
        <taxon>Metazoa</taxon>
        <taxon>Ecdysozoa</taxon>
        <taxon>Arthropoda</taxon>
        <taxon>Hexapoda</taxon>
        <taxon>Collembola</taxon>
        <taxon>Symphypleona</taxon>
        <taxon>Sminthuridae</taxon>
        <taxon>Allacma</taxon>
    </lineage>
</organism>
<accession>A0A8J2L1U9</accession>
<comment type="caution">
    <text evidence="2">The sequence shown here is derived from an EMBL/GenBank/DDBJ whole genome shotgun (WGS) entry which is preliminary data.</text>
</comment>
<dbReference type="PANTHER" id="PTHR24198:SF165">
    <property type="entry name" value="ANKYRIN REPEAT-CONTAINING PROTEIN-RELATED"/>
    <property type="match status" value="1"/>
</dbReference>
<feature type="non-terminal residue" evidence="2">
    <location>
        <position position="99"/>
    </location>
</feature>
<evidence type="ECO:0000313" key="3">
    <source>
        <dbReference type="Proteomes" id="UP000708208"/>
    </source>
</evidence>
<dbReference type="OrthoDB" id="8197096at2759"/>
<sequence length="99" mass="10917">MGSSITNENVQGDNVFQIACRFGRTQIIQLIVDHPEFSAVMNDTNHSGRAPVHSAAEEGHLKDLNMLLKRGAYLQKDNDGQTPLHLAAEKGHREIVSLI</sequence>
<protein>
    <submittedName>
        <fullName evidence="2">Uncharacterized protein</fullName>
    </submittedName>
</protein>
<dbReference type="PROSITE" id="PS50297">
    <property type="entry name" value="ANK_REP_REGION"/>
    <property type="match status" value="2"/>
</dbReference>
<dbReference type="EMBL" id="CAJVCH010537573">
    <property type="protein sequence ID" value="CAG7825796.1"/>
    <property type="molecule type" value="Genomic_DNA"/>
</dbReference>
<dbReference type="InterPro" id="IPR002110">
    <property type="entry name" value="Ankyrin_rpt"/>
</dbReference>
<proteinExistence type="predicted"/>
<dbReference type="PANTHER" id="PTHR24198">
    <property type="entry name" value="ANKYRIN REPEAT AND PROTEIN KINASE DOMAIN-CONTAINING PROTEIN"/>
    <property type="match status" value="1"/>
</dbReference>
<dbReference type="Pfam" id="PF00023">
    <property type="entry name" value="Ank"/>
    <property type="match status" value="1"/>
</dbReference>
<keyword evidence="3" id="KW-1185">Reference proteome</keyword>
<name>A0A8J2L1U9_9HEXA</name>
<dbReference type="PROSITE" id="PS50088">
    <property type="entry name" value="ANK_REPEAT"/>
    <property type="match status" value="2"/>
</dbReference>
<evidence type="ECO:0000256" key="1">
    <source>
        <dbReference type="PROSITE-ProRule" id="PRU00023"/>
    </source>
</evidence>
<dbReference type="AlphaFoldDB" id="A0A8J2L1U9"/>
<dbReference type="Proteomes" id="UP000708208">
    <property type="component" value="Unassembled WGS sequence"/>
</dbReference>
<evidence type="ECO:0000313" key="2">
    <source>
        <dbReference type="EMBL" id="CAG7825796.1"/>
    </source>
</evidence>
<feature type="repeat" description="ANK" evidence="1">
    <location>
        <begin position="79"/>
        <end position="99"/>
    </location>
</feature>
<gene>
    <name evidence="2" type="ORF">AFUS01_LOCUS35885</name>
</gene>
<reference evidence="2" key="1">
    <citation type="submission" date="2021-06" db="EMBL/GenBank/DDBJ databases">
        <authorList>
            <person name="Hodson N. C."/>
            <person name="Mongue J. A."/>
            <person name="Jaron S. K."/>
        </authorList>
    </citation>
    <scope>NUCLEOTIDE SEQUENCE</scope>
</reference>